<evidence type="ECO:0000256" key="7">
    <source>
        <dbReference type="ARBA" id="ARBA00022884"/>
    </source>
</evidence>
<dbReference type="GO" id="GO:0000049">
    <property type="term" value="F:tRNA binding"/>
    <property type="evidence" value="ECO:0007669"/>
    <property type="project" value="UniProtKB-KW"/>
</dbReference>
<feature type="binding site" evidence="11">
    <location>
        <position position="81"/>
    </location>
    <ligand>
        <name>FMN</name>
        <dbReference type="ChEBI" id="CHEBI:58210"/>
    </ligand>
</feature>
<dbReference type="EMBL" id="EQ980762">
    <property type="protein sequence ID" value="EEF24993.1"/>
    <property type="molecule type" value="Genomic_DNA"/>
</dbReference>
<evidence type="ECO:0000256" key="5">
    <source>
        <dbReference type="ARBA" id="ARBA00022694"/>
    </source>
</evidence>
<dbReference type="Proteomes" id="UP000008311">
    <property type="component" value="Unassembled WGS sequence"/>
</dbReference>
<evidence type="ECO:0000259" key="12">
    <source>
        <dbReference type="Pfam" id="PF01207"/>
    </source>
</evidence>
<dbReference type="InParanoid" id="B9TGM1"/>
<evidence type="ECO:0000256" key="10">
    <source>
        <dbReference type="PIRSR" id="PIRSR006621-1"/>
    </source>
</evidence>
<dbReference type="GO" id="GO:0050660">
    <property type="term" value="F:flavin adenine dinucleotide binding"/>
    <property type="evidence" value="ECO:0007669"/>
    <property type="project" value="InterPro"/>
</dbReference>
<dbReference type="PROSITE" id="PS01136">
    <property type="entry name" value="UPF0034"/>
    <property type="match status" value="1"/>
</dbReference>
<keyword evidence="2" id="KW-0820">tRNA-binding</keyword>
<keyword evidence="7" id="KW-0694">RNA-binding</keyword>
<proteinExistence type="inferred from homology"/>
<dbReference type="Gene3D" id="3.20.20.70">
    <property type="entry name" value="Aldolase class I"/>
    <property type="match status" value="1"/>
</dbReference>
<dbReference type="PIRSF" id="PIRSF006621">
    <property type="entry name" value="Dus"/>
    <property type="match status" value="1"/>
</dbReference>
<keyword evidence="6" id="KW-0521">NADP</keyword>
<evidence type="ECO:0000256" key="8">
    <source>
        <dbReference type="ARBA" id="ARBA00023002"/>
    </source>
</evidence>
<dbReference type="InterPro" id="IPR032886">
    <property type="entry name" value="DusC"/>
</dbReference>
<feature type="domain" description="DUS-like FMN-binding" evidence="12">
    <location>
        <begin position="4"/>
        <end position="286"/>
    </location>
</feature>
<evidence type="ECO:0000256" key="1">
    <source>
        <dbReference type="ARBA" id="ARBA00001917"/>
    </source>
</evidence>
<evidence type="ECO:0000256" key="2">
    <source>
        <dbReference type="ARBA" id="ARBA00022555"/>
    </source>
</evidence>
<dbReference type="Gene3D" id="1.20.225.30">
    <property type="entry name" value="Dihydrouridine synthase, C-terminal recognition domain"/>
    <property type="match status" value="1"/>
</dbReference>
<evidence type="ECO:0000313" key="13">
    <source>
        <dbReference type="EMBL" id="EEF24993.1"/>
    </source>
</evidence>
<dbReference type="InterPro" id="IPR018517">
    <property type="entry name" value="tRNA_hU_synthase_CS"/>
</dbReference>
<keyword evidence="8 9" id="KW-0560">Oxidoreductase</keyword>
<evidence type="ECO:0000256" key="6">
    <source>
        <dbReference type="ARBA" id="ARBA00022857"/>
    </source>
</evidence>
<dbReference type="GO" id="GO:0017150">
    <property type="term" value="F:tRNA dihydrouridine synthase activity"/>
    <property type="evidence" value="ECO:0007669"/>
    <property type="project" value="InterPro"/>
</dbReference>
<dbReference type="PANTHER" id="PTHR11082">
    <property type="entry name" value="TRNA-DIHYDROURIDINE SYNTHASE"/>
    <property type="match status" value="1"/>
</dbReference>
<evidence type="ECO:0000313" key="14">
    <source>
        <dbReference type="Proteomes" id="UP000008311"/>
    </source>
</evidence>
<comment type="similarity">
    <text evidence="9">Belongs to the dus family.</text>
</comment>
<dbReference type="eggNOG" id="KOG2335">
    <property type="taxonomic scope" value="Eukaryota"/>
</dbReference>
<feature type="active site" description="Proton donor" evidence="10">
    <location>
        <position position="111"/>
    </location>
</feature>
<keyword evidence="4 9" id="KW-0288">FMN</keyword>
<reference evidence="14" key="1">
    <citation type="journal article" date="2010" name="Nat. Biotechnol.">
        <title>Draft genome sequence of the oilseed species Ricinus communis.</title>
        <authorList>
            <person name="Chan A.P."/>
            <person name="Crabtree J."/>
            <person name="Zhao Q."/>
            <person name="Lorenzi H."/>
            <person name="Orvis J."/>
            <person name="Puiu D."/>
            <person name="Melake-Berhan A."/>
            <person name="Jones K.M."/>
            <person name="Redman J."/>
            <person name="Chen G."/>
            <person name="Cahoon E.B."/>
            <person name="Gedil M."/>
            <person name="Stanke M."/>
            <person name="Haas B.J."/>
            <person name="Wortman J.R."/>
            <person name="Fraser-Liggett C.M."/>
            <person name="Ravel J."/>
            <person name="Rabinowicz P.D."/>
        </authorList>
    </citation>
    <scope>NUCLEOTIDE SEQUENCE [LARGE SCALE GENOMIC DNA]</scope>
    <source>
        <strain evidence="14">cv. Hale</strain>
    </source>
</reference>
<dbReference type="InterPro" id="IPR035587">
    <property type="entry name" value="DUS-like_FMN-bd"/>
</dbReference>
<evidence type="ECO:0000256" key="4">
    <source>
        <dbReference type="ARBA" id="ARBA00022643"/>
    </source>
</evidence>
<dbReference type="STRING" id="3988.B9TGM1"/>
<dbReference type="InterPro" id="IPR001269">
    <property type="entry name" value="DUS_fam"/>
</dbReference>
<comment type="function">
    <text evidence="9">Catalyzes the synthesis of dihydrouridine, a modified base found in the D-loop of most tRNAs.</text>
</comment>
<evidence type="ECO:0000256" key="9">
    <source>
        <dbReference type="PIRNR" id="PIRNR006621"/>
    </source>
</evidence>
<dbReference type="PANTHER" id="PTHR11082:SF26">
    <property type="entry name" value="TRNA-DIHYDROURIDINE(16) SYNTHASE"/>
    <property type="match status" value="1"/>
</dbReference>
<sequence length="329" mass="36204">MRILLAPMEGLLDFMLRDALTQSGTVARDARSTIEHCGIDLCISEFIRVTNSLLPASNFYRVVPELKNQSRTPAGVPVRLQLLGSDPVCMAENAAKAASLGAAGIDINFGCPAKIVNRHRGGAALLKEPELMREIVAAIRAAVPASVSVTAKMRLGYEVPDYAVECAQALQDGGADEITVHARTKTDGYKPPAYWEWIAQIREALQIPVIANGEIWTAADARRCREISGCTDIMIGRGAVANPALALMIRGELESPLPWSEVIVLLHRYWATVSRHISERHRNGRIKQWLLYLGRTYPEAEALFDAIRRVIAPAEIEQLVFPHLLREVA</sequence>
<gene>
    <name evidence="13" type="ORF">RCOM_1924480</name>
</gene>
<keyword evidence="5 9" id="KW-0819">tRNA processing</keyword>
<dbReference type="AlphaFoldDB" id="B9TGM1"/>
<name>B9TGM1_RICCO</name>
<feature type="binding site" evidence="11">
    <location>
        <position position="152"/>
    </location>
    <ligand>
        <name>FMN</name>
        <dbReference type="ChEBI" id="CHEBI:58210"/>
    </ligand>
</feature>
<dbReference type="Pfam" id="PF01207">
    <property type="entry name" value="Dus"/>
    <property type="match status" value="1"/>
</dbReference>
<feature type="binding site" evidence="11">
    <location>
        <begin position="236"/>
        <end position="237"/>
    </location>
    <ligand>
        <name>FMN</name>
        <dbReference type="ChEBI" id="CHEBI:58210"/>
    </ligand>
</feature>
<evidence type="ECO:0000256" key="11">
    <source>
        <dbReference type="PIRSR" id="PIRSR006621-2"/>
    </source>
</evidence>
<dbReference type="CDD" id="cd02801">
    <property type="entry name" value="DUS_like_FMN"/>
    <property type="match status" value="1"/>
</dbReference>
<dbReference type="InterPro" id="IPR042270">
    <property type="entry name" value="DusC_C"/>
</dbReference>
<keyword evidence="11" id="KW-0547">Nucleotide-binding</keyword>
<evidence type="ECO:0000256" key="3">
    <source>
        <dbReference type="ARBA" id="ARBA00022630"/>
    </source>
</evidence>
<feature type="binding site" evidence="11">
    <location>
        <position position="181"/>
    </location>
    <ligand>
        <name>FMN</name>
        <dbReference type="ChEBI" id="CHEBI:58210"/>
    </ligand>
</feature>
<dbReference type="HAMAP" id="MF_02043">
    <property type="entry name" value="DusC_subfam"/>
    <property type="match status" value="1"/>
</dbReference>
<comment type="cofactor">
    <cofactor evidence="1 9 11">
        <name>FMN</name>
        <dbReference type="ChEBI" id="CHEBI:58210"/>
    </cofactor>
</comment>
<accession>B9TGM1</accession>
<keyword evidence="14" id="KW-1185">Reference proteome</keyword>
<dbReference type="EC" id="1.3.1.-" evidence="9"/>
<protein>
    <recommendedName>
        <fullName evidence="9">tRNA-dihydrouridine synthase</fullName>
        <ecNumber evidence="9">1.3.1.-</ecNumber>
    </recommendedName>
</protein>
<keyword evidence="3 9" id="KW-0285">Flavoprotein</keyword>
<organism evidence="13 14">
    <name type="scientific">Ricinus communis</name>
    <name type="common">Castor bean</name>
    <dbReference type="NCBI Taxonomy" id="3988"/>
    <lineage>
        <taxon>Eukaryota</taxon>
        <taxon>Viridiplantae</taxon>
        <taxon>Streptophyta</taxon>
        <taxon>Embryophyta</taxon>
        <taxon>Tracheophyta</taxon>
        <taxon>Spermatophyta</taxon>
        <taxon>Magnoliopsida</taxon>
        <taxon>eudicotyledons</taxon>
        <taxon>Gunneridae</taxon>
        <taxon>Pentapetalae</taxon>
        <taxon>rosids</taxon>
        <taxon>fabids</taxon>
        <taxon>Malpighiales</taxon>
        <taxon>Euphorbiaceae</taxon>
        <taxon>Acalyphoideae</taxon>
        <taxon>Acalypheae</taxon>
        <taxon>Ricinus</taxon>
    </lineage>
</organism>
<dbReference type="SUPFAM" id="SSF51395">
    <property type="entry name" value="FMN-linked oxidoreductases"/>
    <property type="match status" value="1"/>
</dbReference>
<dbReference type="InterPro" id="IPR013785">
    <property type="entry name" value="Aldolase_TIM"/>
</dbReference>